<dbReference type="Proteomes" id="UP000805193">
    <property type="component" value="Unassembled WGS sequence"/>
</dbReference>
<evidence type="ECO:0000313" key="2">
    <source>
        <dbReference type="Proteomes" id="UP000805193"/>
    </source>
</evidence>
<protein>
    <submittedName>
        <fullName evidence="1">Uncharacterized protein</fullName>
    </submittedName>
</protein>
<sequence>MEEKHSKQFYGLENKELTLRVVFSGSKRDPLFKLHTPIRIRELKTFSRSPLPVPTEEDAKPDVKPLGEFVGEGGEKEQRVFADHCYARSNGTDAGWNDASGSDTEVDEGASDGEGAAEDVKREAPDEGGEANCGDTKRAKLLGWYGKGCAKWRLRKKR</sequence>
<comment type="caution">
    <text evidence="1">The sequence shown here is derived from an EMBL/GenBank/DDBJ whole genome shotgun (WGS) entry which is preliminary data.</text>
</comment>
<reference evidence="1 2" key="1">
    <citation type="journal article" date="2020" name="Cell">
        <title>Large-Scale Comparative Analyses of Tick Genomes Elucidate Their Genetic Diversity and Vector Capacities.</title>
        <authorList>
            <consortium name="Tick Genome and Microbiome Consortium (TIGMIC)"/>
            <person name="Jia N."/>
            <person name="Wang J."/>
            <person name="Shi W."/>
            <person name="Du L."/>
            <person name="Sun Y."/>
            <person name="Zhan W."/>
            <person name="Jiang J.F."/>
            <person name="Wang Q."/>
            <person name="Zhang B."/>
            <person name="Ji P."/>
            <person name="Bell-Sakyi L."/>
            <person name="Cui X.M."/>
            <person name="Yuan T.T."/>
            <person name="Jiang B.G."/>
            <person name="Yang W.F."/>
            <person name="Lam T.T."/>
            <person name="Chang Q.C."/>
            <person name="Ding S.J."/>
            <person name="Wang X.J."/>
            <person name="Zhu J.G."/>
            <person name="Ruan X.D."/>
            <person name="Zhao L."/>
            <person name="Wei J.T."/>
            <person name="Ye R.Z."/>
            <person name="Que T.C."/>
            <person name="Du C.H."/>
            <person name="Zhou Y.H."/>
            <person name="Cheng J.X."/>
            <person name="Dai P.F."/>
            <person name="Guo W.B."/>
            <person name="Han X.H."/>
            <person name="Huang E.J."/>
            <person name="Li L.F."/>
            <person name="Wei W."/>
            <person name="Gao Y.C."/>
            <person name="Liu J.Z."/>
            <person name="Shao H.Z."/>
            <person name="Wang X."/>
            <person name="Wang C.C."/>
            <person name="Yang T.C."/>
            <person name="Huo Q.B."/>
            <person name="Li W."/>
            <person name="Chen H.Y."/>
            <person name="Chen S.E."/>
            <person name="Zhou L.G."/>
            <person name="Ni X.B."/>
            <person name="Tian J.H."/>
            <person name="Sheng Y."/>
            <person name="Liu T."/>
            <person name="Pan Y.S."/>
            <person name="Xia L.Y."/>
            <person name="Li J."/>
            <person name="Zhao F."/>
            <person name="Cao W.C."/>
        </authorList>
    </citation>
    <scope>NUCLEOTIDE SEQUENCE [LARGE SCALE GENOMIC DNA]</scope>
    <source>
        <strain evidence="1">Iper-2018</strain>
    </source>
</reference>
<dbReference type="EMBL" id="JABSTQ010010186">
    <property type="protein sequence ID" value="KAG0422749.1"/>
    <property type="molecule type" value="Genomic_DNA"/>
</dbReference>
<gene>
    <name evidence="1" type="ORF">HPB47_001456</name>
</gene>
<evidence type="ECO:0000313" key="1">
    <source>
        <dbReference type="EMBL" id="KAG0422749.1"/>
    </source>
</evidence>
<organism evidence="1 2">
    <name type="scientific">Ixodes persulcatus</name>
    <name type="common">Taiga tick</name>
    <dbReference type="NCBI Taxonomy" id="34615"/>
    <lineage>
        <taxon>Eukaryota</taxon>
        <taxon>Metazoa</taxon>
        <taxon>Ecdysozoa</taxon>
        <taxon>Arthropoda</taxon>
        <taxon>Chelicerata</taxon>
        <taxon>Arachnida</taxon>
        <taxon>Acari</taxon>
        <taxon>Parasitiformes</taxon>
        <taxon>Ixodida</taxon>
        <taxon>Ixodoidea</taxon>
        <taxon>Ixodidae</taxon>
        <taxon>Ixodinae</taxon>
        <taxon>Ixodes</taxon>
    </lineage>
</organism>
<proteinExistence type="predicted"/>
<name>A0AC60PQU3_IXOPE</name>
<keyword evidence="2" id="KW-1185">Reference proteome</keyword>
<accession>A0AC60PQU3</accession>